<dbReference type="PANTHER" id="PTHR35894">
    <property type="entry name" value="GENERAL SECRETION PATHWAY PROTEIN A-RELATED"/>
    <property type="match status" value="1"/>
</dbReference>
<sequence length="533" mass="57726">MAEVSSEYGVDHYVQRLDLGDDPFNGNSDSDYFYTGAARGQTLDQLVHFVRFGEQIVVLLGASGSGTSSLLNQSLVVLEDLMDCCYINGSDEIQPDQIMASLNEQLQLCLSEPIESVGFLEAIKLFSLVDGEPEPFLLTIDQAHYLSFESFELLRELVAASGNTAKLLLVGEYQVEQLAKLASFGSGQLKILELQALSNSETEEYLLGKLQSVGYAGDMPLNSDQLAVLYEQAGGNLAEINQLAPVLLAAQDEHNVSRKRYEIPRVHGVAIALLAAVLLLFWAFQRSDENQSGSGPATVSIPLDLSNSQLHRNDSTATGESMAEGSSNSASGIANRVTVTTDTAAVASASGGIDRSSPAVVEREASTKAASVALPKAAVEKKWVKSQSELAPNVAADEVMSQKPQKSAVVEKPVSRPAKVAQQVTPVPVPSGMSPREQRILNLPVNAYMLQLMGALDESRTRGVVKQYIGRLPVTYIETRRKDKPWFVAVAGPYDTRAAALAAIKELPPQLQKERPWPRSIATLQQEIRNSRR</sequence>
<dbReference type="eggNOG" id="COG3267">
    <property type="taxonomic scope" value="Bacteria"/>
</dbReference>
<evidence type="ECO:0000259" key="2">
    <source>
        <dbReference type="PROSITE" id="PS51724"/>
    </source>
</evidence>
<organism evidence="3 4">
    <name type="scientific">marine gamma proteobacterium HTCC2143</name>
    <dbReference type="NCBI Taxonomy" id="247633"/>
    <lineage>
        <taxon>Bacteria</taxon>
        <taxon>Pseudomonadati</taxon>
        <taxon>Pseudomonadota</taxon>
        <taxon>Gammaproteobacteria</taxon>
        <taxon>Cellvibrionales</taxon>
        <taxon>Spongiibacteraceae</taxon>
        <taxon>BD1-7 clade</taxon>
    </lineage>
</organism>
<protein>
    <recommendedName>
        <fullName evidence="2">SPOR domain-containing protein</fullName>
    </recommendedName>
</protein>
<evidence type="ECO:0000313" key="3">
    <source>
        <dbReference type="EMBL" id="EAW32571.1"/>
    </source>
</evidence>
<dbReference type="PANTHER" id="PTHR35894:SF1">
    <property type="entry name" value="PHOSPHORIBULOKINASE _ URIDINE KINASE FAMILY"/>
    <property type="match status" value="1"/>
</dbReference>
<dbReference type="InterPro" id="IPR027417">
    <property type="entry name" value="P-loop_NTPase"/>
</dbReference>
<dbReference type="EMBL" id="AAVT01000001">
    <property type="protein sequence ID" value="EAW32571.1"/>
    <property type="molecule type" value="Genomic_DNA"/>
</dbReference>
<accession>A0Y8W7</accession>
<dbReference type="InterPro" id="IPR049945">
    <property type="entry name" value="AAA_22"/>
</dbReference>
<dbReference type="STRING" id="247633.GP2143_14986"/>
<feature type="region of interest" description="Disordered" evidence="1">
    <location>
        <begin position="309"/>
        <end position="334"/>
    </location>
</feature>
<dbReference type="Pfam" id="PF05036">
    <property type="entry name" value="SPOR"/>
    <property type="match status" value="1"/>
</dbReference>
<dbReference type="GO" id="GO:0042834">
    <property type="term" value="F:peptidoglycan binding"/>
    <property type="evidence" value="ECO:0007669"/>
    <property type="project" value="InterPro"/>
</dbReference>
<dbReference type="GO" id="GO:0016887">
    <property type="term" value="F:ATP hydrolysis activity"/>
    <property type="evidence" value="ECO:0007669"/>
    <property type="project" value="InterPro"/>
</dbReference>
<dbReference type="InterPro" id="IPR052026">
    <property type="entry name" value="ExeA_AAA_ATPase_DNA-bind"/>
</dbReference>
<proteinExistence type="predicted"/>
<dbReference type="SUPFAM" id="SSF52540">
    <property type="entry name" value="P-loop containing nucleoside triphosphate hydrolases"/>
    <property type="match status" value="1"/>
</dbReference>
<dbReference type="Gene3D" id="3.30.70.1070">
    <property type="entry name" value="Sporulation related repeat"/>
    <property type="match status" value="1"/>
</dbReference>
<evidence type="ECO:0000313" key="4">
    <source>
        <dbReference type="Proteomes" id="UP000004931"/>
    </source>
</evidence>
<keyword evidence="4" id="KW-1185">Reference proteome</keyword>
<name>A0Y8W7_9GAMM</name>
<dbReference type="eggNOG" id="COG3266">
    <property type="taxonomic scope" value="Bacteria"/>
</dbReference>
<dbReference type="Pfam" id="PF13401">
    <property type="entry name" value="AAA_22"/>
    <property type="match status" value="1"/>
</dbReference>
<dbReference type="AlphaFoldDB" id="A0Y8W7"/>
<feature type="compositionally biased region" description="Polar residues" evidence="1">
    <location>
        <begin position="309"/>
        <end position="332"/>
    </location>
</feature>
<dbReference type="Gene3D" id="3.40.50.300">
    <property type="entry name" value="P-loop containing nucleotide triphosphate hydrolases"/>
    <property type="match status" value="1"/>
</dbReference>
<comment type="caution">
    <text evidence="3">The sequence shown here is derived from an EMBL/GenBank/DDBJ whole genome shotgun (WGS) entry which is preliminary data.</text>
</comment>
<evidence type="ECO:0000256" key="1">
    <source>
        <dbReference type="SAM" id="MobiDB-lite"/>
    </source>
</evidence>
<dbReference type="Proteomes" id="UP000004931">
    <property type="component" value="Unassembled WGS sequence"/>
</dbReference>
<dbReference type="OrthoDB" id="6189127at2"/>
<feature type="domain" description="SPOR" evidence="2">
    <location>
        <begin position="442"/>
        <end position="520"/>
    </location>
</feature>
<dbReference type="InterPro" id="IPR036680">
    <property type="entry name" value="SPOR-like_sf"/>
</dbReference>
<gene>
    <name evidence="3" type="ORF">GP2143_14986</name>
</gene>
<reference evidence="3 4" key="1">
    <citation type="journal article" date="2010" name="J. Bacteriol.">
        <title>Genome sequence of the oligotrophic marine Gammaproteobacterium HTCC2143, isolated from the Oregon Coast.</title>
        <authorList>
            <person name="Oh H.M."/>
            <person name="Kang I."/>
            <person name="Ferriera S."/>
            <person name="Giovannoni S.J."/>
            <person name="Cho J.C."/>
        </authorList>
    </citation>
    <scope>NUCLEOTIDE SEQUENCE [LARGE SCALE GENOMIC DNA]</scope>
    <source>
        <strain evidence="3 4">HTCC2143</strain>
    </source>
</reference>
<dbReference type="PROSITE" id="PS51724">
    <property type="entry name" value="SPOR"/>
    <property type="match status" value="1"/>
</dbReference>
<dbReference type="InterPro" id="IPR007730">
    <property type="entry name" value="SPOR-like_dom"/>
</dbReference>